<dbReference type="AlphaFoldDB" id="A0A6P4ZYB6"/>
<dbReference type="RefSeq" id="XP_019639039.1">
    <property type="nucleotide sequence ID" value="XM_019783480.1"/>
</dbReference>
<protein>
    <submittedName>
        <fullName evidence="2">Uncharacterized protein LOC109481003</fullName>
    </submittedName>
</protein>
<dbReference type="KEGG" id="bbel:109481003"/>
<proteinExistence type="predicted"/>
<organism evidence="1 2">
    <name type="scientific">Branchiostoma belcheri</name>
    <name type="common">Amphioxus</name>
    <dbReference type="NCBI Taxonomy" id="7741"/>
    <lineage>
        <taxon>Eukaryota</taxon>
        <taxon>Metazoa</taxon>
        <taxon>Chordata</taxon>
        <taxon>Cephalochordata</taxon>
        <taxon>Leptocardii</taxon>
        <taxon>Amphioxiformes</taxon>
        <taxon>Branchiostomatidae</taxon>
        <taxon>Branchiostoma</taxon>
    </lineage>
</organism>
<sequence length="120" mass="12423">MPDILKIQMQCTLAQGRCATPQGPPGPSMPNPDTVLLTATTTLTKVTGPAPEVPKPAVVVSLKGPRHPMPPQASLANGGRACSGKFSEICCHLLHHTSHTLTAAHLSSTCAQKMKGPTPA</sequence>
<accession>A0A6P4ZYB6</accession>
<keyword evidence="1" id="KW-1185">Reference proteome</keyword>
<name>A0A6P4ZYB6_BRABE</name>
<dbReference type="Proteomes" id="UP000515135">
    <property type="component" value="Unplaced"/>
</dbReference>
<reference evidence="2" key="1">
    <citation type="submission" date="2025-08" db="UniProtKB">
        <authorList>
            <consortium name="RefSeq"/>
        </authorList>
    </citation>
    <scope>IDENTIFICATION</scope>
    <source>
        <tissue evidence="2">Gonad</tissue>
    </source>
</reference>
<evidence type="ECO:0000313" key="1">
    <source>
        <dbReference type="Proteomes" id="UP000515135"/>
    </source>
</evidence>
<evidence type="ECO:0000313" key="2">
    <source>
        <dbReference type="RefSeq" id="XP_019639039.1"/>
    </source>
</evidence>
<gene>
    <name evidence="2" type="primary">LOC109481003</name>
</gene>
<dbReference type="GeneID" id="109481003"/>